<dbReference type="AlphaFoldDB" id="A0A841KCH0"/>
<feature type="compositionally biased region" description="Low complexity" evidence="1">
    <location>
        <begin position="77"/>
        <end position="103"/>
    </location>
</feature>
<comment type="caution">
    <text evidence="2">The sequence shown here is derived from an EMBL/GenBank/DDBJ whole genome shotgun (WGS) entry which is preliminary data.</text>
</comment>
<evidence type="ECO:0000313" key="2">
    <source>
        <dbReference type="EMBL" id="MBB6169890.1"/>
    </source>
</evidence>
<evidence type="ECO:0000256" key="1">
    <source>
        <dbReference type="SAM" id="MobiDB-lite"/>
    </source>
</evidence>
<feature type="region of interest" description="Disordered" evidence="1">
    <location>
        <begin position="1"/>
        <end position="108"/>
    </location>
</feature>
<feature type="compositionally biased region" description="Basic and acidic residues" evidence="1">
    <location>
        <begin position="10"/>
        <end position="26"/>
    </location>
</feature>
<organism evidence="2 3">
    <name type="scientific">Chelatococcus composti</name>
    <dbReference type="NCBI Taxonomy" id="1743235"/>
    <lineage>
        <taxon>Bacteria</taxon>
        <taxon>Pseudomonadati</taxon>
        <taxon>Pseudomonadota</taxon>
        <taxon>Alphaproteobacteria</taxon>
        <taxon>Hyphomicrobiales</taxon>
        <taxon>Chelatococcaceae</taxon>
        <taxon>Chelatococcus</taxon>
    </lineage>
</organism>
<accession>A0A841KCH0</accession>
<reference evidence="2 3" key="1">
    <citation type="submission" date="2020-08" db="EMBL/GenBank/DDBJ databases">
        <title>Genomic Encyclopedia of Type Strains, Phase IV (KMG-IV): sequencing the most valuable type-strain genomes for metagenomic binning, comparative biology and taxonomic classification.</title>
        <authorList>
            <person name="Goeker M."/>
        </authorList>
    </citation>
    <scope>NUCLEOTIDE SEQUENCE [LARGE SCALE GENOMIC DNA]</scope>
    <source>
        <strain evidence="2 3">DSM 101465</strain>
    </source>
</reference>
<proteinExistence type="predicted"/>
<evidence type="ECO:0000313" key="3">
    <source>
        <dbReference type="Proteomes" id="UP000588017"/>
    </source>
</evidence>
<gene>
    <name evidence="2" type="ORF">HNQ73_003545</name>
</gene>
<dbReference type="RefSeq" id="WP_183336696.1">
    <property type="nucleotide sequence ID" value="NZ_BMHX01000013.1"/>
</dbReference>
<name>A0A841KCH0_9HYPH</name>
<protein>
    <submittedName>
        <fullName evidence="2">Putative lipid-binding transport protein (Tim44 family)</fullName>
    </submittedName>
</protein>
<sequence>MSRDAGLARIAEKQEGGAMEDKETEGARASAQTRKPPARRKRQSAAEAVTAGADLGVPANDDAAAPGPTKAPRPRTGRAPPGASGAEASPSAEAAAASPSGDGSVEEAVEALARETYERIVRDDTFDDLKRRAAFNAHDKGLLLHWLSVARATLAKSA</sequence>
<dbReference type="EMBL" id="JACHEH010000014">
    <property type="protein sequence ID" value="MBB6169890.1"/>
    <property type="molecule type" value="Genomic_DNA"/>
</dbReference>
<keyword evidence="3" id="KW-1185">Reference proteome</keyword>
<dbReference type="Proteomes" id="UP000588017">
    <property type="component" value="Unassembled WGS sequence"/>
</dbReference>